<dbReference type="EMBL" id="CP132508">
    <property type="protein sequence ID" value="WPD19747.1"/>
    <property type="molecule type" value="Genomic_DNA"/>
</dbReference>
<dbReference type="RefSeq" id="WP_318751235.1">
    <property type="nucleotide sequence ID" value="NZ_CP132508.1"/>
</dbReference>
<reference evidence="14 15" key="1">
    <citation type="submission" date="2023-08" db="EMBL/GenBank/DDBJ databases">
        <title>Genome sequence of Thermaerobacter compostii strain Ins1, a spore-forming filamentous bacterium isolated from a deep geothermal reservoir.</title>
        <authorList>
            <person name="Bregnard D."/>
            <person name="Gonzalez D."/>
            <person name="Junier P."/>
        </authorList>
    </citation>
    <scope>NUCLEOTIDE SEQUENCE [LARGE SCALE GENOMIC DNA]</scope>
    <source>
        <strain evidence="14 15">Ins1</strain>
    </source>
</reference>
<evidence type="ECO:0000313" key="15">
    <source>
        <dbReference type="Proteomes" id="UP001304683"/>
    </source>
</evidence>
<feature type="transmembrane region" description="Helical" evidence="13">
    <location>
        <begin position="94"/>
        <end position="114"/>
    </location>
</feature>
<comment type="subcellular location">
    <subcellularLocation>
        <location evidence="1">Cell membrane</location>
        <topology evidence="1">Multi-pass membrane protein</topology>
    </subcellularLocation>
</comment>
<evidence type="ECO:0000313" key="14">
    <source>
        <dbReference type="EMBL" id="WPD19747.1"/>
    </source>
</evidence>
<evidence type="ECO:0000256" key="2">
    <source>
        <dbReference type="ARBA" id="ARBA00009819"/>
    </source>
</evidence>
<evidence type="ECO:0000256" key="6">
    <source>
        <dbReference type="ARBA" id="ARBA00022692"/>
    </source>
</evidence>
<sequence length="555" mass="57471">MDSLLAARLQMAISLGFHMIFASLAVGMPVLMLMAEGLYLRRRDPRYLELARTWGKVTAITFAIGAVSGTALSFELGLLWPAFMELAGPATGPAFTMEGFAFFTEAIFLGLYLYGWNRLSPWAHWLTGIPVAVSSAASSVMVVAANAWMQNPVAVETLLSEPHRFDPVRALFGNPAWPVMAIHSTLACYAATAFMVAAVYAWAALRGHRDPMRRSALRMAMALGTVAALLMPVTGDASAKFVATNQPVKLAAMEAQFETEAGAPLRLGGLPDPETGAVPYAIEIPGMLSWLAYGDTRAVVPGLDRVPRDLWPNVPVTHVAFQVMVIAGVLMVLAAAWYWWIAWRRRGAVMDHRALMRGLVAAGPLGIVALEAGWIVTEVGRQPWIIRGVMRTAEAVTPAPGVVTTLVAFTLLYLLLSATLVWLLRRIGHGPVPGVTAPPGAGGDGGSGSAVAAEASASASPGRSGAAPSSASAAQATTGRAGTPAVPDATTIEAGLLRPGAGTGRSACPPVPGATTAGAGLRPRATAAPDGPGPGGPSGSLGARGAGRAATPGVE</sequence>
<keyword evidence="11 13" id="KW-0472">Membrane</keyword>
<organism evidence="14 15">
    <name type="scientific">Thermaerobacter composti</name>
    <dbReference type="NCBI Taxonomy" id="554949"/>
    <lineage>
        <taxon>Bacteria</taxon>
        <taxon>Bacillati</taxon>
        <taxon>Bacillota</taxon>
        <taxon>Clostridia</taxon>
        <taxon>Eubacteriales</taxon>
        <taxon>Clostridiales Family XVII. Incertae Sedis</taxon>
        <taxon>Thermaerobacter</taxon>
    </lineage>
</organism>
<feature type="transmembrane region" description="Helical" evidence="13">
    <location>
        <begin position="215"/>
        <end position="233"/>
    </location>
</feature>
<feature type="compositionally biased region" description="Low complexity" evidence="12">
    <location>
        <begin position="449"/>
        <end position="485"/>
    </location>
</feature>
<dbReference type="PANTHER" id="PTHR30365">
    <property type="entry name" value="CYTOCHROME D UBIQUINOL OXIDASE"/>
    <property type="match status" value="1"/>
</dbReference>
<keyword evidence="5" id="KW-0349">Heme</keyword>
<gene>
    <name evidence="14" type="ORF">Q5761_03540</name>
</gene>
<name>A0ABZ0QSV6_9FIRM</name>
<keyword evidence="15" id="KW-1185">Reference proteome</keyword>
<comment type="similarity">
    <text evidence="2">Belongs to the cytochrome ubiquinol oxidase subunit 1 family.</text>
</comment>
<feature type="transmembrane region" description="Helical" evidence="13">
    <location>
        <begin position="354"/>
        <end position="376"/>
    </location>
</feature>
<keyword evidence="8" id="KW-0249">Electron transport</keyword>
<feature type="transmembrane region" description="Helical" evidence="13">
    <location>
        <begin position="319"/>
        <end position="342"/>
    </location>
</feature>
<feature type="compositionally biased region" description="Gly residues" evidence="12">
    <location>
        <begin position="536"/>
        <end position="545"/>
    </location>
</feature>
<evidence type="ECO:0000256" key="7">
    <source>
        <dbReference type="ARBA" id="ARBA00022723"/>
    </source>
</evidence>
<evidence type="ECO:0000256" key="5">
    <source>
        <dbReference type="ARBA" id="ARBA00022617"/>
    </source>
</evidence>
<keyword evidence="3" id="KW-0813">Transport</keyword>
<evidence type="ECO:0000256" key="11">
    <source>
        <dbReference type="ARBA" id="ARBA00023136"/>
    </source>
</evidence>
<evidence type="ECO:0000256" key="10">
    <source>
        <dbReference type="ARBA" id="ARBA00023004"/>
    </source>
</evidence>
<keyword evidence="9 13" id="KW-1133">Transmembrane helix</keyword>
<keyword evidence="7" id="KW-0479">Metal-binding</keyword>
<feature type="transmembrane region" description="Helical" evidence="13">
    <location>
        <begin position="126"/>
        <end position="149"/>
    </location>
</feature>
<feature type="transmembrane region" description="Helical" evidence="13">
    <location>
        <begin position="396"/>
        <end position="424"/>
    </location>
</feature>
<evidence type="ECO:0000256" key="4">
    <source>
        <dbReference type="ARBA" id="ARBA00022475"/>
    </source>
</evidence>
<keyword evidence="4" id="KW-1003">Cell membrane</keyword>
<accession>A0ABZ0QSV6</accession>
<evidence type="ECO:0000256" key="9">
    <source>
        <dbReference type="ARBA" id="ARBA00022989"/>
    </source>
</evidence>
<evidence type="ECO:0000256" key="8">
    <source>
        <dbReference type="ARBA" id="ARBA00022982"/>
    </source>
</evidence>
<evidence type="ECO:0000256" key="12">
    <source>
        <dbReference type="SAM" id="MobiDB-lite"/>
    </source>
</evidence>
<evidence type="ECO:0000256" key="3">
    <source>
        <dbReference type="ARBA" id="ARBA00022448"/>
    </source>
</evidence>
<protein>
    <submittedName>
        <fullName evidence="14">Cytochrome ubiquinol oxidase subunit I</fullName>
    </submittedName>
</protein>
<proteinExistence type="inferred from homology"/>
<dbReference type="Pfam" id="PF01654">
    <property type="entry name" value="Cyt_bd_oxida_I"/>
    <property type="match status" value="1"/>
</dbReference>
<evidence type="ECO:0000256" key="13">
    <source>
        <dbReference type="SAM" id="Phobius"/>
    </source>
</evidence>
<feature type="transmembrane region" description="Helical" evidence="13">
    <location>
        <begin position="54"/>
        <end position="74"/>
    </location>
</feature>
<feature type="region of interest" description="Disordered" evidence="12">
    <location>
        <begin position="435"/>
        <end position="555"/>
    </location>
</feature>
<feature type="transmembrane region" description="Helical" evidence="13">
    <location>
        <begin position="12"/>
        <end position="33"/>
    </location>
</feature>
<keyword evidence="10" id="KW-0408">Iron</keyword>
<dbReference type="InterPro" id="IPR002585">
    <property type="entry name" value="Cyt-d_ubiquinol_oxidase_su_1"/>
</dbReference>
<evidence type="ECO:0000256" key="1">
    <source>
        <dbReference type="ARBA" id="ARBA00004651"/>
    </source>
</evidence>
<dbReference type="Proteomes" id="UP001304683">
    <property type="component" value="Chromosome"/>
</dbReference>
<feature type="compositionally biased region" description="Low complexity" evidence="12">
    <location>
        <begin position="546"/>
        <end position="555"/>
    </location>
</feature>
<keyword evidence="6 13" id="KW-0812">Transmembrane</keyword>
<feature type="transmembrane region" description="Helical" evidence="13">
    <location>
        <begin position="181"/>
        <end position="203"/>
    </location>
</feature>
<dbReference type="PANTHER" id="PTHR30365:SF14">
    <property type="entry name" value="CYTOCHROME BD MENAQUINOL OXIDASE SUBUNIT I-RELATED"/>
    <property type="match status" value="1"/>
</dbReference>